<evidence type="ECO:0000259" key="3">
    <source>
        <dbReference type="PROSITE" id="PS50043"/>
    </source>
</evidence>
<name>A0A0W8G1J8_9ZZZZ</name>
<proteinExistence type="predicted"/>
<dbReference type="PANTHER" id="PTHR43214:SF43">
    <property type="entry name" value="TWO-COMPONENT RESPONSE REGULATOR"/>
    <property type="match status" value="1"/>
</dbReference>
<accession>A0A0W8G1J8</accession>
<dbReference type="AlphaFoldDB" id="A0A0W8G1J8"/>
<dbReference type="SUPFAM" id="SSF46894">
    <property type="entry name" value="C-terminal effector domain of the bipartite response regulators"/>
    <property type="match status" value="1"/>
</dbReference>
<dbReference type="SMART" id="SM00421">
    <property type="entry name" value="HTH_LUXR"/>
    <property type="match status" value="1"/>
</dbReference>
<dbReference type="GO" id="GO:0003677">
    <property type="term" value="F:DNA binding"/>
    <property type="evidence" value="ECO:0007669"/>
    <property type="project" value="UniProtKB-KW"/>
</dbReference>
<feature type="domain" description="Response regulatory" evidence="4">
    <location>
        <begin position="5"/>
        <end position="121"/>
    </location>
</feature>
<evidence type="ECO:0000259" key="4">
    <source>
        <dbReference type="PROSITE" id="PS50110"/>
    </source>
</evidence>
<keyword evidence="1" id="KW-0597">Phosphoprotein</keyword>
<dbReference type="InterPro" id="IPR058245">
    <property type="entry name" value="NreC/VraR/RcsB-like_REC"/>
</dbReference>
<dbReference type="EMBL" id="LNQE01000369">
    <property type="protein sequence ID" value="KUG27048.1"/>
    <property type="molecule type" value="Genomic_DNA"/>
</dbReference>
<dbReference type="GO" id="GO:0006355">
    <property type="term" value="P:regulation of DNA-templated transcription"/>
    <property type="evidence" value="ECO:0007669"/>
    <property type="project" value="InterPro"/>
</dbReference>
<protein>
    <submittedName>
        <fullName evidence="5">Dna-binding response regulator, luxr family</fullName>
    </submittedName>
</protein>
<dbReference type="CDD" id="cd17535">
    <property type="entry name" value="REC_NarL-like"/>
    <property type="match status" value="1"/>
</dbReference>
<dbReference type="InterPro" id="IPR016032">
    <property type="entry name" value="Sig_transdc_resp-reg_C-effctor"/>
</dbReference>
<dbReference type="InterPro" id="IPR011006">
    <property type="entry name" value="CheY-like_superfamily"/>
</dbReference>
<dbReference type="PROSITE" id="PS50110">
    <property type="entry name" value="RESPONSE_REGULATORY"/>
    <property type="match status" value="1"/>
</dbReference>
<dbReference type="SUPFAM" id="SSF52172">
    <property type="entry name" value="CheY-like"/>
    <property type="match status" value="1"/>
</dbReference>
<sequence length="230" mass="25689">MKKIKILLIEDNRLLREGISAMLKGQDDMNVVATVGDGEHILTMVEKSNPDIVLLDLGLRSQNSLKVVKLITESCEKTKIIVMDLIPLQADVLEYVQAGVSGFILKDANIEDFFKTIRSVYEGIQVLPPHLTGSLFTQIVEHAINGDRPSKVLEAVRMTKRERQVIELIADGSTNKEIAQKLHLSTFTVKSHVHNILEKLTLNSRVQIAKHAHLSNNYNTDKNSNSSNSK</sequence>
<comment type="caution">
    <text evidence="5">The sequence shown here is derived from an EMBL/GenBank/DDBJ whole genome shotgun (WGS) entry which is preliminary data.</text>
</comment>
<dbReference type="Pfam" id="PF00072">
    <property type="entry name" value="Response_reg"/>
    <property type="match status" value="1"/>
</dbReference>
<reference evidence="5" key="1">
    <citation type="journal article" date="2015" name="Proc. Natl. Acad. Sci. U.S.A.">
        <title>Networks of energetic and metabolic interactions define dynamics in microbial communities.</title>
        <authorList>
            <person name="Embree M."/>
            <person name="Liu J.K."/>
            <person name="Al-Bassam M.M."/>
            <person name="Zengler K."/>
        </authorList>
    </citation>
    <scope>NUCLEOTIDE SEQUENCE</scope>
</reference>
<evidence type="ECO:0000256" key="2">
    <source>
        <dbReference type="ARBA" id="ARBA00023125"/>
    </source>
</evidence>
<evidence type="ECO:0000313" key="5">
    <source>
        <dbReference type="EMBL" id="KUG27048.1"/>
    </source>
</evidence>
<dbReference type="PRINTS" id="PR00038">
    <property type="entry name" value="HTHLUXR"/>
</dbReference>
<dbReference type="Gene3D" id="3.40.50.2300">
    <property type="match status" value="1"/>
</dbReference>
<dbReference type="GO" id="GO:0000160">
    <property type="term" value="P:phosphorelay signal transduction system"/>
    <property type="evidence" value="ECO:0007669"/>
    <property type="project" value="InterPro"/>
</dbReference>
<dbReference type="PROSITE" id="PS50043">
    <property type="entry name" value="HTH_LUXR_2"/>
    <property type="match status" value="1"/>
</dbReference>
<organism evidence="5">
    <name type="scientific">hydrocarbon metagenome</name>
    <dbReference type="NCBI Taxonomy" id="938273"/>
    <lineage>
        <taxon>unclassified sequences</taxon>
        <taxon>metagenomes</taxon>
        <taxon>ecological metagenomes</taxon>
    </lineage>
</organism>
<dbReference type="Pfam" id="PF00196">
    <property type="entry name" value="GerE"/>
    <property type="match status" value="1"/>
</dbReference>
<gene>
    <name evidence="5" type="ORF">ASZ90_003106</name>
</gene>
<keyword evidence="2 5" id="KW-0238">DNA-binding</keyword>
<feature type="domain" description="HTH luxR-type" evidence="3">
    <location>
        <begin position="151"/>
        <end position="216"/>
    </location>
</feature>
<dbReference type="PROSITE" id="PS00622">
    <property type="entry name" value="HTH_LUXR_1"/>
    <property type="match status" value="1"/>
</dbReference>
<dbReference type="InterPro" id="IPR001789">
    <property type="entry name" value="Sig_transdc_resp-reg_receiver"/>
</dbReference>
<dbReference type="InterPro" id="IPR000792">
    <property type="entry name" value="Tscrpt_reg_LuxR_C"/>
</dbReference>
<dbReference type="SMART" id="SM00448">
    <property type="entry name" value="REC"/>
    <property type="match status" value="1"/>
</dbReference>
<dbReference type="PANTHER" id="PTHR43214">
    <property type="entry name" value="TWO-COMPONENT RESPONSE REGULATOR"/>
    <property type="match status" value="1"/>
</dbReference>
<evidence type="ECO:0000256" key="1">
    <source>
        <dbReference type="ARBA" id="ARBA00022553"/>
    </source>
</evidence>
<dbReference type="InterPro" id="IPR039420">
    <property type="entry name" value="WalR-like"/>
</dbReference>
<dbReference type="CDD" id="cd06170">
    <property type="entry name" value="LuxR_C_like"/>
    <property type="match status" value="1"/>
</dbReference>